<dbReference type="AlphaFoldDB" id="A0A015L0T2"/>
<comment type="caution">
    <text evidence="6">The sequence shown here is derived from an EMBL/GenBank/DDBJ whole genome shotgun (WGS) entry which is preliminary data.</text>
</comment>
<dbReference type="OrthoDB" id="1932233at2759"/>
<dbReference type="GO" id="GO:0005789">
    <property type="term" value="C:endoplasmic reticulum membrane"/>
    <property type="evidence" value="ECO:0007669"/>
    <property type="project" value="InterPro"/>
</dbReference>
<organism evidence="6 7">
    <name type="scientific">Rhizophagus irregularis (strain DAOM 197198w)</name>
    <name type="common">Glomus intraradices</name>
    <dbReference type="NCBI Taxonomy" id="1432141"/>
    <lineage>
        <taxon>Eukaryota</taxon>
        <taxon>Fungi</taxon>
        <taxon>Fungi incertae sedis</taxon>
        <taxon>Mucoromycota</taxon>
        <taxon>Glomeromycotina</taxon>
        <taxon>Glomeromycetes</taxon>
        <taxon>Glomerales</taxon>
        <taxon>Glomeraceae</taxon>
        <taxon>Rhizophagus</taxon>
    </lineage>
</organism>
<dbReference type="EMBL" id="JEMT01014682">
    <property type="protein sequence ID" value="EXX73439.1"/>
    <property type="molecule type" value="Genomic_DNA"/>
</dbReference>
<dbReference type="Pfam" id="PF04061">
    <property type="entry name" value="ORMDL"/>
    <property type="match status" value="2"/>
</dbReference>
<evidence type="ECO:0000256" key="3">
    <source>
        <dbReference type="ARBA" id="ARBA00022989"/>
    </source>
</evidence>
<keyword evidence="7" id="KW-1185">Reference proteome</keyword>
<accession>A0A015L0T2</accession>
<keyword evidence="2 5" id="KW-0812">Transmembrane</keyword>
<evidence type="ECO:0000256" key="4">
    <source>
        <dbReference type="ARBA" id="ARBA00023136"/>
    </source>
</evidence>
<dbReference type="PIRSF" id="PIRSF018147">
    <property type="entry name" value="ORMDL"/>
    <property type="match status" value="1"/>
</dbReference>
<protein>
    <submittedName>
        <fullName evidence="6">Orm1p</fullName>
    </submittedName>
</protein>
<feature type="transmembrane region" description="Helical" evidence="5">
    <location>
        <begin position="33"/>
        <end position="53"/>
    </location>
</feature>
<sequence length="195" mass="22350">MARSRSRSFITTEKPTTYDEDQFALPNLNSNWVYYKGAWLVHIILIICVKILLSSVPGVSSETSWTLTNLSYMLGSFVMFHWVKGVPFDFNSGAYDGLTLWEQIDNGAQFTPAKKYLTALPIGLYVSKLNILILLSLNLNLLIFFLFRFLLSTHYTHYDAITFLVNFTFLAVVIIAKLPQLHKVRLFGINRLEVE</sequence>
<dbReference type="InterPro" id="IPR007203">
    <property type="entry name" value="ORMDL"/>
</dbReference>
<feature type="transmembrane region" description="Helical" evidence="5">
    <location>
        <begin position="131"/>
        <end position="151"/>
    </location>
</feature>
<gene>
    <name evidence="6" type="ORF">RirG_060280</name>
</gene>
<dbReference type="Proteomes" id="UP000022910">
    <property type="component" value="Unassembled WGS sequence"/>
</dbReference>
<keyword evidence="4 5" id="KW-0472">Membrane</keyword>
<name>A0A015L0T2_RHIIW</name>
<feature type="transmembrane region" description="Helical" evidence="5">
    <location>
        <begin position="158"/>
        <end position="176"/>
    </location>
</feature>
<keyword evidence="3 5" id="KW-1133">Transmembrane helix</keyword>
<evidence type="ECO:0000313" key="6">
    <source>
        <dbReference type="EMBL" id="EXX73439.1"/>
    </source>
</evidence>
<proteinExistence type="predicted"/>
<reference evidence="6 7" key="1">
    <citation type="submission" date="2014-02" db="EMBL/GenBank/DDBJ databases">
        <title>Single nucleus genome sequencing reveals high similarity among nuclei of an endomycorrhizal fungus.</title>
        <authorList>
            <person name="Lin K."/>
            <person name="Geurts R."/>
            <person name="Zhang Z."/>
            <person name="Limpens E."/>
            <person name="Saunders D.G."/>
            <person name="Mu D."/>
            <person name="Pang E."/>
            <person name="Cao H."/>
            <person name="Cha H."/>
            <person name="Lin T."/>
            <person name="Zhou Q."/>
            <person name="Shang Y."/>
            <person name="Li Y."/>
            <person name="Ivanov S."/>
            <person name="Sharma T."/>
            <person name="Velzen R.V."/>
            <person name="Ruijter N.D."/>
            <person name="Aanen D.K."/>
            <person name="Win J."/>
            <person name="Kamoun S."/>
            <person name="Bisseling T."/>
            <person name="Huang S."/>
        </authorList>
    </citation>
    <scope>NUCLEOTIDE SEQUENCE [LARGE SCALE GENOMIC DNA]</scope>
    <source>
        <strain evidence="7">DAOM197198w</strain>
    </source>
</reference>
<comment type="subcellular location">
    <subcellularLocation>
        <location evidence="1">Membrane</location>
        <topology evidence="1">Multi-pass membrane protein</topology>
    </subcellularLocation>
</comment>
<evidence type="ECO:0000256" key="2">
    <source>
        <dbReference type="ARBA" id="ARBA00022692"/>
    </source>
</evidence>
<dbReference type="PANTHER" id="PTHR12665">
    <property type="entry name" value="ORMDL PROTEINS"/>
    <property type="match status" value="1"/>
</dbReference>
<evidence type="ECO:0000313" key="7">
    <source>
        <dbReference type="Proteomes" id="UP000022910"/>
    </source>
</evidence>
<dbReference type="STRING" id="1432141.A0A015L0T2"/>
<evidence type="ECO:0000256" key="1">
    <source>
        <dbReference type="ARBA" id="ARBA00004141"/>
    </source>
</evidence>
<dbReference type="OMA" id="WTAYILI"/>
<evidence type="ECO:0000256" key="5">
    <source>
        <dbReference type="SAM" id="Phobius"/>
    </source>
</evidence>